<feature type="transmembrane region" description="Helical" evidence="1">
    <location>
        <begin position="346"/>
        <end position="366"/>
    </location>
</feature>
<evidence type="ECO:0000256" key="1">
    <source>
        <dbReference type="SAM" id="Phobius"/>
    </source>
</evidence>
<feature type="transmembrane region" description="Helical" evidence="1">
    <location>
        <begin position="432"/>
        <end position="456"/>
    </location>
</feature>
<dbReference type="eggNOG" id="COG1696">
    <property type="taxonomic scope" value="Bacteria"/>
</dbReference>
<feature type="transmembrane region" description="Helical" evidence="1">
    <location>
        <begin position="75"/>
        <end position="94"/>
    </location>
</feature>
<comment type="caution">
    <text evidence="2">The sequence shown here is derived from an EMBL/GenBank/DDBJ whole genome shotgun (WGS) entry which is preliminary data.</text>
</comment>
<feature type="transmembrane region" description="Helical" evidence="1">
    <location>
        <begin position="316"/>
        <end position="334"/>
    </location>
</feature>
<keyword evidence="1" id="KW-1133">Transmembrane helix</keyword>
<feature type="transmembrane region" description="Helical" evidence="1">
    <location>
        <begin position="393"/>
        <end position="411"/>
    </location>
</feature>
<keyword evidence="1" id="KW-0812">Transmembrane</keyword>
<sequence>MTYTDLIFLFGLFPVSAVLSLLDRSPEYKNMILIITSLLFFSWGRPFAVCLIFLSLFADWGIGLAVGSLRDKNRLAAIALTAADGIIALAIMLIFGHNYLFSETKLALDAVLLPVGMGYYALRGGSYVYDVYKGKIRAEKNVFCLMTYEVSFHLMCAGPVVRYGDIEGQIRRREVNTDKLNAGLNRMIWGLGKITVLSEAFAKIHAAGMNGNEITTLGCWLGMLAFFAQYYFMFTGLCDMSRGLSLVGGFVLPENYRDIEPDELFTGLVKSYNTTVIGFFADLTGTSESRSKLRTAIGAVICGGLVGLWYQVSVSALLVGLAAGLLVALEQLFLKDILAKLPTVVKYIYLVAAALLIFGGAEFRSFSGYHRWLLGLAGIGTKYTLSVAVKENVLQNITLIIIAFCVICTPVRRMITGGADRLSAKSRRHYGAVRAAKTIGTAAVFIVSVLTLAAAASV</sequence>
<dbReference type="PANTHER" id="PTHR13285">
    <property type="entry name" value="ACYLTRANSFERASE"/>
    <property type="match status" value="1"/>
</dbReference>
<dbReference type="Proteomes" id="UP000004259">
    <property type="component" value="Unassembled WGS sequence"/>
</dbReference>
<feature type="transmembrane region" description="Helical" evidence="1">
    <location>
        <begin position="31"/>
        <end position="55"/>
    </location>
</feature>
<feature type="transmembrane region" description="Helical" evidence="1">
    <location>
        <begin position="6"/>
        <end position="22"/>
    </location>
</feature>
<gene>
    <name evidence="2" type="ORF">CUS_7391</name>
</gene>
<dbReference type="EMBL" id="ADKM02000018">
    <property type="protein sequence ID" value="EGC04532.1"/>
    <property type="molecule type" value="Genomic_DNA"/>
</dbReference>
<keyword evidence="3" id="KW-1185">Reference proteome</keyword>
<accession>E9S815</accession>
<dbReference type="RefSeq" id="WP_002846973.1">
    <property type="nucleotide sequence ID" value="NZ_ADKM02000018.1"/>
</dbReference>
<proteinExistence type="predicted"/>
<feature type="transmembrane region" description="Helical" evidence="1">
    <location>
        <begin position="106"/>
        <end position="122"/>
    </location>
</feature>
<dbReference type="PANTHER" id="PTHR13285:SF18">
    <property type="entry name" value="PROTEIN-CYSTEINE N-PALMITOYLTRANSFERASE RASP"/>
    <property type="match status" value="1"/>
</dbReference>
<dbReference type="AlphaFoldDB" id="E9S815"/>
<keyword evidence="1" id="KW-0472">Membrane</keyword>
<name>E9S815_RUMAL</name>
<dbReference type="OrthoDB" id="1815493at2"/>
<protein>
    <submittedName>
        <fullName evidence="2">MBOAT family protein</fullName>
    </submittedName>
</protein>
<dbReference type="GO" id="GO:0016746">
    <property type="term" value="F:acyltransferase activity"/>
    <property type="evidence" value="ECO:0007669"/>
    <property type="project" value="TreeGrafter"/>
</dbReference>
<dbReference type="InterPro" id="IPR051085">
    <property type="entry name" value="MB_O-acyltransferase"/>
</dbReference>
<feature type="transmembrane region" description="Helical" evidence="1">
    <location>
        <begin position="214"/>
        <end position="232"/>
    </location>
</feature>
<evidence type="ECO:0000313" key="3">
    <source>
        <dbReference type="Proteomes" id="UP000004259"/>
    </source>
</evidence>
<reference evidence="2 3" key="1">
    <citation type="submission" date="2011-02" db="EMBL/GenBank/DDBJ databases">
        <authorList>
            <person name="Nelson K.E."/>
            <person name="Sutton G."/>
            <person name="Torralba M."/>
            <person name="Durkin S."/>
            <person name="Harkins D."/>
            <person name="Montgomery R."/>
            <person name="Ziemer C."/>
            <person name="Klaassens E."/>
            <person name="Ocuiv P."/>
            <person name="Morrison M."/>
        </authorList>
    </citation>
    <scope>NUCLEOTIDE SEQUENCE [LARGE SCALE GENOMIC DNA]</scope>
    <source>
        <strain evidence="2 3">8</strain>
    </source>
</reference>
<organism evidence="2 3">
    <name type="scientific">Ruminococcus albus 8</name>
    <dbReference type="NCBI Taxonomy" id="246199"/>
    <lineage>
        <taxon>Bacteria</taxon>
        <taxon>Bacillati</taxon>
        <taxon>Bacillota</taxon>
        <taxon>Clostridia</taxon>
        <taxon>Eubacteriales</taxon>
        <taxon>Oscillospiraceae</taxon>
        <taxon>Ruminococcus</taxon>
    </lineage>
</organism>
<evidence type="ECO:0000313" key="2">
    <source>
        <dbReference type="EMBL" id="EGC04532.1"/>
    </source>
</evidence>
<dbReference type="STRING" id="246199.CUS_7391"/>